<dbReference type="RefSeq" id="WP_184385723.1">
    <property type="nucleotide sequence ID" value="NZ_JACIDJ010000006.1"/>
</dbReference>
<comment type="caution">
    <text evidence="2">The sequence shown here is derived from an EMBL/GenBank/DDBJ whole genome shotgun (WGS) entry which is preliminary data.</text>
</comment>
<dbReference type="EMBL" id="JACIDJ010000006">
    <property type="protein sequence ID" value="MBB3899706.1"/>
    <property type="molecule type" value="Genomic_DNA"/>
</dbReference>
<dbReference type="AlphaFoldDB" id="A0A840AGM6"/>
<dbReference type="GO" id="GO:0004497">
    <property type="term" value="F:monooxygenase activity"/>
    <property type="evidence" value="ECO:0007669"/>
    <property type="project" value="TreeGrafter"/>
</dbReference>
<protein>
    <submittedName>
        <fullName evidence="2">Cation diffusion facilitator CzcD-associated flavoprotein CzcO</fullName>
    </submittedName>
</protein>
<dbReference type="Proteomes" id="UP000553193">
    <property type="component" value="Unassembled WGS sequence"/>
</dbReference>
<evidence type="ECO:0000313" key="3">
    <source>
        <dbReference type="Proteomes" id="UP000553193"/>
    </source>
</evidence>
<dbReference type="InterPro" id="IPR036188">
    <property type="entry name" value="FAD/NAD-bd_sf"/>
</dbReference>
<gene>
    <name evidence="2" type="ORF">GGQ83_003166</name>
</gene>
<dbReference type="SUPFAM" id="SSF51905">
    <property type="entry name" value="FAD/NAD(P)-binding domain"/>
    <property type="match status" value="2"/>
</dbReference>
<dbReference type="Pfam" id="PF13738">
    <property type="entry name" value="Pyr_redox_3"/>
    <property type="match status" value="1"/>
</dbReference>
<reference evidence="2 3" key="1">
    <citation type="submission" date="2020-08" db="EMBL/GenBank/DDBJ databases">
        <title>Genomic Encyclopedia of Type Strains, Phase IV (KMG-IV): sequencing the most valuable type-strain genomes for metagenomic binning, comparative biology and taxonomic classification.</title>
        <authorList>
            <person name="Goeker M."/>
        </authorList>
    </citation>
    <scope>NUCLEOTIDE SEQUENCE [LARGE SCALE GENOMIC DNA]</scope>
    <source>
        <strain evidence="2 3">DSM 19979</strain>
    </source>
</reference>
<proteinExistence type="predicted"/>
<organism evidence="2 3">
    <name type="scientific">Roseococcus suduntuyensis</name>
    <dbReference type="NCBI Taxonomy" id="455361"/>
    <lineage>
        <taxon>Bacteria</taxon>
        <taxon>Pseudomonadati</taxon>
        <taxon>Pseudomonadota</taxon>
        <taxon>Alphaproteobacteria</taxon>
        <taxon>Acetobacterales</taxon>
        <taxon>Roseomonadaceae</taxon>
        <taxon>Roseococcus</taxon>
    </lineage>
</organism>
<evidence type="ECO:0000256" key="1">
    <source>
        <dbReference type="ARBA" id="ARBA00023002"/>
    </source>
</evidence>
<dbReference type="InterPro" id="IPR050982">
    <property type="entry name" value="Auxin_biosynth/cation_transpt"/>
</dbReference>
<evidence type="ECO:0000313" key="2">
    <source>
        <dbReference type="EMBL" id="MBB3899706.1"/>
    </source>
</evidence>
<dbReference type="PANTHER" id="PTHR43539">
    <property type="entry name" value="FLAVIN-BINDING MONOOXYGENASE-LIKE PROTEIN (AFU_ORTHOLOGUE AFUA_4G09220)"/>
    <property type="match status" value="1"/>
</dbReference>
<keyword evidence="1" id="KW-0560">Oxidoreductase</keyword>
<dbReference type="Gene3D" id="3.50.50.60">
    <property type="entry name" value="FAD/NAD(P)-binding domain"/>
    <property type="match status" value="1"/>
</dbReference>
<keyword evidence="3" id="KW-1185">Reference proteome</keyword>
<dbReference type="GO" id="GO:0050660">
    <property type="term" value="F:flavin adenine dinucleotide binding"/>
    <property type="evidence" value="ECO:0007669"/>
    <property type="project" value="TreeGrafter"/>
</dbReference>
<dbReference type="PRINTS" id="PR00411">
    <property type="entry name" value="PNDRDTASEI"/>
</dbReference>
<accession>A0A840AGM6</accession>
<sequence length="483" mass="52347">MNQTTRLASGALEARVRRDLEFLNLPPRNWVPPRARQGEAVLDVVVVGAGMNGIAAAGALIHRGISNIAVLEAREPGREGPWMTTARMDTLRSPKTLPGPCLGIPSLTFRAWHEDRFGPEAWEALYKIPNAMWQDYLSWLQRVLELPVRHGVRVTDVAPEEGLLRVTAETPQGPRTLLARHVVLATGRAGAGGLVWPAFVPQELVPDLAIQACEPLDFAPLMGKSLAVIGAGASAWDNAATALERGAASATLYVRAKSLPQINKGRGSTGPHYFHGWDALTPEQRWELMGYMLDVRSPPPHETVHRALRLKGFSIVFGAPTLGARREGAQVVLSLGGETPREVAHDYLVVATGYRVDLDHVPELARFAPHARRFGDVIPDAATRPDLAAFPFLGTGFELLPRGAGAPSELGRIHLMNHGAIASLGAISSDIPGVMVAGDRVAQSILRALMRAEWPAIREALQAFDEPELESTPFYVPRGMEPK</sequence>
<name>A0A840AGM6_9PROT</name>
<dbReference type="PANTHER" id="PTHR43539:SF91">
    <property type="entry name" value="FAD-DEPENDENT URATE HYDROXYLASE"/>
    <property type="match status" value="1"/>
</dbReference>